<keyword evidence="1" id="KW-1133">Transmembrane helix</keyword>
<dbReference type="Proteomes" id="UP000757540">
    <property type="component" value="Unassembled WGS sequence"/>
</dbReference>
<evidence type="ECO:0000313" key="3">
    <source>
        <dbReference type="Proteomes" id="UP000757540"/>
    </source>
</evidence>
<keyword evidence="1" id="KW-0472">Membrane</keyword>
<evidence type="ECO:0000313" key="2">
    <source>
        <dbReference type="EMBL" id="NOV95818.1"/>
    </source>
</evidence>
<protein>
    <recommendedName>
        <fullName evidence="4">ABC-2 type transport system permease protein</fullName>
    </recommendedName>
</protein>
<organism evidence="2 3">
    <name type="scientific">Isoptericola halotolerans</name>
    <dbReference type="NCBI Taxonomy" id="300560"/>
    <lineage>
        <taxon>Bacteria</taxon>
        <taxon>Bacillati</taxon>
        <taxon>Actinomycetota</taxon>
        <taxon>Actinomycetes</taxon>
        <taxon>Micrococcales</taxon>
        <taxon>Promicromonosporaceae</taxon>
        <taxon>Isoptericola</taxon>
    </lineage>
</organism>
<proteinExistence type="predicted"/>
<feature type="transmembrane region" description="Helical" evidence="1">
    <location>
        <begin position="133"/>
        <end position="158"/>
    </location>
</feature>
<feature type="transmembrane region" description="Helical" evidence="1">
    <location>
        <begin position="262"/>
        <end position="284"/>
    </location>
</feature>
<feature type="transmembrane region" description="Helical" evidence="1">
    <location>
        <begin position="178"/>
        <end position="199"/>
    </location>
</feature>
<evidence type="ECO:0000256" key="1">
    <source>
        <dbReference type="SAM" id="Phobius"/>
    </source>
</evidence>
<gene>
    <name evidence="2" type="ORF">HDG69_000371</name>
</gene>
<feature type="transmembrane region" description="Helical" evidence="1">
    <location>
        <begin position="15"/>
        <end position="35"/>
    </location>
</feature>
<sequence length="290" mass="28404">MFRAEILKLRSTRSAWVIGIVALAGAVLVQALTVVMPRVLDRLDRLDALTSPGPATDLVPDLVALTDLGTAGAQRGMLDLLGNGPSGTGSVGVATLCMLILGALAGTTDFRTGGIVPTALVVPSRTRVLLGKAAATAVAAATIGVGLALVSALGLATAVLSTPGAGLAVDGGDVLGTWARGLAVLVAFAWLGLGVGILVRNQVAAIVVVVAVAFVEPLVQAVVALVSAGTSSALTWLPLTLGATASAGQAAGLLGDVATTGAAAALAGLAAWVAVVLGSGAVTFSRRDLL</sequence>
<dbReference type="RefSeq" id="WP_171782083.1">
    <property type="nucleotide sequence ID" value="NZ_BAAAML010000002.1"/>
</dbReference>
<reference evidence="2 3" key="1">
    <citation type="submission" date="2020-05" db="EMBL/GenBank/DDBJ databases">
        <title>Genomic Encyclopedia of Type Strains, Phase III (KMG-III): the genomes of soil and plant-associated and newly described type strains.</title>
        <authorList>
            <person name="Whitman W."/>
        </authorList>
    </citation>
    <scope>NUCLEOTIDE SEQUENCE [LARGE SCALE GENOMIC DNA]</scope>
    <source>
        <strain evidence="2 3">KCTC 19046</strain>
    </source>
</reference>
<accession>A0ABX2A2J1</accession>
<feature type="transmembrane region" description="Helical" evidence="1">
    <location>
        <begin position="206"/>
        <end position="228"/>
    </location>
</feature>
<evidence type="ECO:0008006" key="4">
    <source>
        <dbReference type="Google" id="ProtNLM"/>
    </source>
</evidence>
<name>A0ABX2A2J1_9MICO</name>
<comment type="caution">
    <text evidence="2">The sequence shown here is derived from an EMBL/GenBank/DDBJ whole genome shotgun (WGS) entry which is preliminary data.</text>
</comment>
<keyword evidence="1" id="KW-0812">Transmembrane</keyword>
<keyword evidence="3" id="KW-1185">Reference proteome</keyword>
<dbReference type="EMBL" id="JABEZU010000001">
    <property type="protein sequence ID" value="NOV95818.1"/>
    <property type="molecule type" value="Genomic_DNA"/>
</dbReference>